<feature type="domain" description="B12-binding" evidence="6">
    <location>
        <begin position="11"/>
        <end position="144"/>
    </location>
</feature>
<comment type="cofactor">
    <cofactor evidence="1">
        <name>[4Fe-4S] cluster</name>
        <dbReference type="ChEBI" id="CHEBI:49883"/>
    </cofactor>
</comment>
<evidence type="ECO:0000256" key="4">
    <source>
        <dbReference type="ARBA" id="ARBA00023004"/>
    </source>
</evidence>
<protein>
    <recommendedName>
        <fullName evidence="6">B12-binding domain-containing protein</fullName>
    </recommendedName>
</protein>
<dbReference type="GO" id="GO:0051536">
    <property type="term" value="F:iron-sulfur cluster binding"/>
    <property type="evidence" value="ECO:0007669"/>
    <property type="project" value="UniProtKB-KW"/>
</dbReference>
<keyword evidence="4" id="KW-0408">Iron</keyword>
<dbReference type="InterPro" id="IPR051198">
    <property type="entry name" value="BchE-like"/>
</dbReference>
<feature type="non-terminal residue" evidence="7">
    <location>
        <position position="161"/>
    </location>
</feature>
<dbReference type="InterPro" id="IPR006158">
    <property type="entry name" value="Cobalamin-bd"/>
</dbReference>
<keyword evidence="2" id="KW-0949">S-adenosyl-L-methionine</keyword>
<evidence type="ECO:0000256" key="2">
    <source>
        <dbReference type="ARBA" id="ARBA00022691"/>
    </source>
</evidence>
<accession>A0A382NVM4</accession>
<dbReference type="PROSITE" id="PS51332">
    <property type="entry name" value="B12_BINDING"/>
    <property type="match status" value="1"/>
</dbReference>
<evidence type="ECO:0000256" key="5">
    <source>
        <dbReference type="ARBA" id="ARBA00023014"/>
    </source>
</evidence>
<reference evidence="7" key="1">
    <citation type="submission" date="2018-05" db="EMBL/GenBank/DDBJ databases">
        <authorList>
            <person name="Lanie J.A."/>
            <person name="Ng W.-L."/>
            <person name="Kazmierczak K.M."/>
            <person name="Andrzejewski T.M."/>
            <person name="Davidsen T.M."/>
            <person name="Wayne K.J."/>
            <person name="Tettelin H."/>
            <person name="Glass J.I."/>
            <person name="Rusch D."/>
            <person name="Podicherti R."/>
            <person name="Tsui H.-C.T."/>
            <person name="Winkler M.E."/>
        </authorList>
    </citation>
    <scope>NUCLEOTIDE SEQUENCE</scope>
</reference>
<dbReference type="InterPro" id="IPR036724">
    <property type="entry name" value="Cobalamin-bd_sf"/>
</dbReference>
<keyword evidence="5" id="KW-0411">Iron-sulfur</keyword>
<proteinExistence type="predicted"/>
<dbReference type="Gene3D" id="3.40.50.280">
    <property type="entry name" value="Cobalamin-binding domain"/>
    <property type="match status" value="1"/>
</dbReference>
<organism evidence="7">
    <name type="scientific">marine metagenome</name>
    <dbReference type="NCBI Taxonomy" id="408172"/>
    <lineage>
        <taxon>unclassified sequences</taxon>
        <taxon>metagenomes</taxon>
        <taxon>ecological metagenomes</taxon>
    </lineage>
</organism>
<name>A0A382NVM4_9ZZZZ</name>
<dbReference type="Pfam" id="PF02310">
    <property type="entry name" value="B12-binding"/>
    <property type="match status" value="1"/>
</dbReference>
<dbReference type="GO" id="GO:0031419">
    <property type="term" value="F:cobalamin binding"/>
    <property type="evidence" value="ECO:0007669"/>
    <property type="project" value="InterPro"/>
</dbReference>
<evidence type="ECO:0000313" key="7">
    <source>
        <dbReference type="EMBL" id="SVC63621.1"/>
    </source>
</evidence>
<dbReference type="CDD" id="cd02068">
    <property type="entry name" value="radical_SAM_B12_BD"/>
    <property type="match status" value="1"/>
</dbReference>
<gene>
    <name evidence="7" type="ORF">METZ01_LOCUS316475</name>
</gene>
<dbReference type="PANTHER" id="PTHR43409:SF4">
    <property type="entry name" value="RADICAL SAM SUPERFAMILY PROTEIN"/>
    <property type="match status" value="1"/>
</dbReference>
<dbReference type="SUPFAM" id="SSF52242">
    <property type="entry name" value="Cobalamin (vitamin B12)-binding domain"/>
    <property type="match status" value="1"/>
</dbReference>
<evidence type="ECO:0000259" key="6">
    <source>
        <dbReference type="PROSITE" id="PS51332"/>
    </source>
</evidence>
<dbReference type="EMBL" id="UINC01102194">
    <property type="protein sequence ID" value="SVC63621.1"/>
    <property type="molecule type" value="Genomic_DNA"/>
</dbReference>
<evidence type="ECO:0000256" key="3">
    <source>
        <dbReference type="ARBA" id="ARBA00022723"/>
    </source>
</evidence>
<dbReference type="PANTHER" id="PTHR43409">
    <property type="entry name" value="ANAEROBIC MAGNESIUM-PROTOPORPHYRIN IX MONOMETHYL ESTER CYCLASE-RELATED"/>
    <property type="match status" value="1"/>
</dbReference>
<sequence length="161" mass="17755">MRIGCVYSIENYCSIDKPLRSPMEIPFGISIIATVLKVAKHDVDLLVISPVTPLRKILEDYIKEKKPQLFCLSAVSSQFPPIERVATLVKEIDPSIFVILGGHHASLAPDQAIECPNLDALCVSEGDSAVVQLASQLGEGEWPSGIPNLWIRHPETREIEK</sequence>
<dbReference type="GO" id="GO:0046872">
    <property type="term" value="F:metal ion binding"/>
    <property type="evidence" value="ECO:0007669"/>
    <property type="project" value="UniProtKB-KW"/>
</dbReference>
<dbReference type="AlphaFoldDB" id="A0A382NVM4"/>
<keyword evidence="3" id="KW-0479">Metal-binding</keyword>
<evidence type="ECO:0000256" key="1">
    <source>
        <dbReference type="ARBA" id="ARBA00001966"/>
    </source>
</evidence>